<dbReference type="EMBL" id="CP053021">
    <property type="protein sequence ID" value="QJR03903.1"/>
    <property type="molecule type" value="Genomic_DNA"/>
</dbReference>
<reference evidence="12 20" key="8">
    <citation type="submission" date="2020-07" db="EMBL/GenBank/DDBJ databases">
        <title>Whole genome sequence of Sphingobium yanoikuyae A3.</title>
        <authorList>
            <person name="Han S.-S."/>
        </authorList>
    </citation>
    <scope>NUCLEOTIDE SEQUENCE [LARGE SCALE GENOMIC DNA]</scope>
    <source>
        <strain evidence="12 20">A3</strain>
    </source>
</reference>
<accession>A0A085K5Z3</accession>
<keyword evidence="2" id="KW-0012">Acyltransferase</keyword>
<dbReference type="STRING" id="13690.AX777_19245"/>
<evidence type="ECO:0000313" key="14">
    <source>
        <dbReference type="Proteomes" id="UP000037029"/>
    </source>
</evidence>
<dbReference type="KEGG" id="sya:A6768_18035"/>
<evidence type="ECO:0000313" key="17">
    <source>
        <dbReference type="Proteomes" id="UP000280708"/>
    </source>
</evidence>
<dbReference type="PANTHER" id="PTHR43877">
    <property type="entry name" value="AMINOALKYLPHOSPHONATE N-ACETYLTRANSFERASE-RELATED-RELATED"/>
    <property type="match status" value="1"/>
</dbReference>
<dbReference type="InterPro" id="IPR050832">
    <property type="entry name" value="Bact_Acetyltransf"/>
</dbReference>
<dbReference type="InterPro" id="IPR000182">
    <property type="entry name" value="GNAT_dom"/>
</dbReference>
<evidence type="ECO:0000313" key="10">
    <source>
        <dbReference type="EMBL" id="QHD68585.1"/>
    </source>
</evidence>
<reference evidence="9 15" key="2">
    <citation type="submission" date="2016-02" db="EMBL/GenBank/DDBJ databases">
        <authorList>
            <person name="Wen L."/>
            <person name="He K."/>
            <person name="Yang H."/>
        </authorList>
    </citation>
    <scope>NUCLEOTIDE SEQUENCE [LARGE SCALE GENOMIC DNA]</scope>
    <source>
        <strain evidence="9 15">CD09_2</strain>
    </source>
</reference>
<dbReference type="SUPFAM" id="SSF55729">
    <property type="entry name" value="Acyl-CoA N-acyltransferases (Nat)"/>
    <property type="match status" value="1"/>
</dbReference>
<dbReference type="OrthoDB" id="9807426at2"/>
<dbReference type="eggNOG" id="COG0456">
    <property type="taxonomic scope" value="Bacteria"/>
</dbReference>
<evidence type="ECO:0000313" key="6">
    <source>
        <dbReference type="EMBL" id="AYO78597.1"/>
    </source>
</evidence>
<evidence type="ECO:0000259" key="3">
    <source>
        <dbReference type="PROSITE" id="PS51186"/>
    </source>
</evidence>
<dbReference type="GO" id="GO:0016747">
    <property type="term" value="F:acyltransferase activity, transferring groups other than amino-acyl groups"/>
    <property type="evidence" value="ECO:0007669"/>
    <property type="project" value="InterPro"/>
</dbReference>
<dbReference type="EMBL" id="LSTR01000065">
    <property type="protein sequence ID" value="OAH40849.1"/>
    <property type="molecule type" value="Genomic_DNA"/>
</dbReference>
<evidence type="ECO:0000313" key="20">
    <source>
        <dbReference type="Proteomes" id="UP000515377"/>
    </source>
</evidence>
<evidence type="ECO:0000313" key="12">
    <source>
        <dbReference type="EMBL" id="QNG45082.1"/>
    </source>
</evidence>
<dbReference type="Proteomes" id="UP000280708">
    <property type="component" value="Chromosome"/>
</dbReference>
<name>A0A085K5Z3_SPHYA</name>
<evidence type="ECO:0000313" key="18">
    <source>
        <dbReference type="Proteomes" id="UP000464086"/>
    </source>
</evidence>
<sequence>MTDKDILETRTGIRVQVRPAQDGDAKALAHFFSAVSDDDRRFRFLSSAPGVSAGQIHDLIHGDPDNCETFLATDEKGAILAAATLAADPDRTRAEVAISVRADHRGKGVGWSMLRHATDRAQEMGVGLLQAIESRANHAAIELEREQGFVARSVDDEPSLLILEKRF</sequence>
<dbReference type="Proteomes" id="UP000219422">
    <property type="component" value="Chromosome"/>
</dbReference>
<dbReference type="InterPro" id="IPR016181">
    <property type="entry name" value="Acyl_CoA_acyltransferase"/>
</dbReference>
<reference evidence="4 16" key="4">
    <citation type="submission" date="2017-10" db="EMBL/GenBank/DDBJ databases">
        <title>Sphingobium yanoikuyae S72.</title>
        <authorList>
            <person name="Sanchez E."/>
            <person name="Bustos P."/>
            <person name="Mendoza P."/>
            <person name="Guo X."/>
            <person name="Mendoza A."/>
        </authorList>
    </citation>
    <scope>NUCLEOTIDE SEQUENCE [LARGE SCALE GENOMIC DNA]</scope>
    <source>
        <strain evidence="4 16">S72</strain>
    </source>
</reference>
<evidence type="ECO:0000313" key="9">
    <source>
        <dbReference type="EMBL" id="OAH40849.1"/>
    </source>
</evidence>
<evidence type="ECO:0000313" key="15">
    <source>
        <dbReference type="Proteomes" id="UP000077262"/>
    </source>
</evidence>
<feature type="domain" description="N-acetyltransferase" evidence="3">
    <location>
        <begin position="15"/>
        <end position="167"/>
    </location>
</feature>
<evidence type="ECO:0000313" key="5">
    <source>
        <dbReference type="EMBL" id="ATP18218.1"/>
    </source>
</evidence>
<dbReference type="EMBL" id="JGVR01000022">
    <property type="protein sequence ID" value="KEZ17441.1"/>
    <property type="molecule type" value="Genomic_DNA"/>
</dbReference>
<dbReference type="EMBL" id="CP020925">
    <property type="protein sequence ID" value="ATP18218.1"/>
    <property type="molecule type" value="Genomic_DNA"/>
</dbReference>
<evidence type="ECO:0000313" key="13">
    <source>
        <dbReference type="Proteomes" id="UP000028534"/>
    </source>
</evidence>
<reference evidence="6 17" key="5">
    <citation type="submission" date="2018-10" db="EMBL/GenBank/DDBJ databases">
        <title>Characterization and genome analysis of a novel bacterium Sphingobium yanoikuyae SJTF8 capable of degrading PAHs.</title>
        <authorList>
            <person name="Yin C."/>
            <person name="Xiong W."/>
            <person name="Liang R."/>
        </authorList>
    </citation>
    <scope>NUCLEOTIDE SEQUENCE [LARGE SCALE GENOMIC DNA]</scope>
    <source>
        <strain evidence="6 17">SJTF8</strain>
    </source>
</reference>
<dbReference type="GeneID" id="57778749"/>
<reference evidence="5 14" key="3">
    <citation type="submission" date="2017-04" db="EMBL/GenBank/DDBJ databases">
        <title>Characterization, genome and methylation analysis of a phthalic acid esters degrading strain Sphingobium yanoikuyae SHJ.</title>
        <authorList>
            <person name="Feng L."/>
        </authorList>
    </citation>
    <scope>NUCLEOTIDE SEQUENCE [LARGE SCALE GENOMIC DNA]</scope>
    <source>
        <strain evidence="5 14">SHJ</strain>
    </source>
</reference>
<dbReference type="EMBL" id="CP033230">
    <property type="protein sequence ID" value="AYO78597.1"/>
    <property type="molecule type" value="Genomic_DNA"/>
</dbReference>
<reference evidence="8" key="9">
    <citation type="submission" date="2022-09" db="EMBL/GenBank/DDBJ databases">
        <title>Intensive care unit water sources are persistently colonized with multi-drug resistant bacteria and are the site of extensive horizontal gene transfer of antibiotic resistance genes.</title>
        <authorList>
            <person name="Diorio-Toth L."/>
        </authorList>
    </citation>
    <scope>NUCLEOTIDE SEQUENCE</scope>
    <source>
        <strain evidence="8">GD03659</strain>
    </source>
</reference>
<evidence type="ECO:0000313" key="4">
    <source>
        <dbReference type="EMBL" id="ATI81709.1"/>
    </source>
</evidence>
<evidence type="ECO:0000313" key="7">
    <source>
        <dbReference type="EMBL" id="KEZ17441.1"/>
    </source>
</evidence>
<organism evidence="9 15">
    <name type="scientific">Sphingobium yanoikuyae</name>
    <name type="common">Sphingomonas yanoikuyae</name>
    <dbReference type="NCBI Taxonomy" id="13690"/>
    <lineage>
        <taxon>Bacteria</taxon>
        <taxon>Pseudomonadati</taxon>
        <taxon>Pseudomonadota</taxon>
        <taxon>Alphaproteobacteria</taxon>
        <taxon>Sphingomonadales</taxon>
        <taxon>Sphingomonadaceae</taxon>
        <taxon>Sphingobium</taxon>
    </lineage>
</organism>
<dbReference type="EMBL" id="CP023741">
    <property type="protein sequence ID" value="ATI81709.1"/>
    <property type="molecule type" value="Genomic_DNA"/>
</dbReference>
<dbReference type="PATRIC" id="fig|13690.10.peg.3526"/>
<reference evidence="11 19" key="7">
    <citation type="submission" date="2020-04" db="EMBL/GenBank/DDBJ databases">
        <title>The Whole Genome Analysis of High salt-tolerant Sphingobium yanoikuyae YC-XJ2 with Aryl organophosphorus flame retardants (aryl-OPFRs)-degrading capacity and characteristics of Related phosphotriesterase.</title>
        <authorList>
            <person name="Li X."/>
        </authorList>
    </citation>
    <scope>NUCLEOTIDE SEQUENCE [LARGE SCALE GENOMIC DNA]</scope>
    <source>
        <strain evidence="11 19">YC-XJ2</strain>
    </source>
</reference>
<evidence type="ECO:0000313" key="11">
    <source>
        <dbReference type="EMBL" id="QJR03903.1"/>
    </source>
</evidence>
<evidence type="ECO:0000313" key="19">
    <source>
        <dbReference type="Proteomes" id="UP000502611"/>
    </source>
</evidence>
<dbReference type="Proteomes" id="UP000464086">
    <property type="component" value="Chromosome"/>
</dbReference>
<dbReference type="Proteomes" id="UP001162318">
    <property type="component" value="Unassembled WGS sequence"/>
</dbReference>
<dbReference type="Pfam" id="PF00583">
    <property type="entry name" value="Acetyltransf_1"/>
    <property type="match status" value="1"/>
</dbReference>
<reference evidence="7 13" key="1">
    <citation type="submission" date="2014-03" db="EMBL/GenBank/DDBJ databases">
        <title>Genome sequence of Sphingobium yanoikuyae B1.</title>
        <authorList>
            <person name="Gan H.M."/>
            <person name="Gan H.Y."/>
            <person name="Savka M.A."/>
        </authorList>
    </citation>
    <scope>NUCLEOTIDE SEQUENCE [LARGE SCALE GENOMIC DNA]</scope>
    <source>
        <strain evidence="7 13">B1</strain>
    </source>
</reference>
<evidence type="ECO:0000256" key="2">
    <source>
        <dbReference type="ARBA" id="ARBA00023315"/>
    </source>
</evidence>
<proteinExistence type="predicted"/>
<dbReference type="Proteomes" id="UP000077262">
    <property type="component" value="Unassembled WGS sequence"/>
</dbReference>
<evidence type="ECO:0000313" key="8">
    <source>
        <dbReference type="EMBL" id="MDH2130005.1"/>
    </source>
</evidence>
<dbReference type="Proteomes" id="UP000028534">
    <property type="component" value="Unassembled WGS sequence"/>
</dbReference>
<evidence type="ECO:0000256" key="1">
    <source>
        <dbReference type="ARBA" id="ARBA00022679"/>
    </source>
</evidence>
<dbReference type="Proteomes" id="UP000502611">
    <property type="component" value="Chromosome"/>
</dbReference>
<dbReference type="EMBL" id="CP047218">
    <property type="protein sequence ID" value="QHD68585.1"/>
    <property type="molecule type" value="Genomic_DNA"/>
</dbReference>
<evidence type="ECO:0000313" key="16">
    <source>
        <dbReference type="Proteomes" id="UP000219422"/>
    </source>
</evidence>
<dbReference type="Proteomes" id="UP000037029">
    <property type="component" value="Chromosome"/>
</dbReference>
<dbReference type="EMBL" id="CP060122">
    <property type="protein sequence ID" value="QNG45082.1"/>
    <property type="molecule type" value="Genomic_DNA"/>
</dbReference>
<dbReference type="Gene3D" id="3.40.630.30">
    <property type="match status" value="1"/>
</dbReference>
<gene>
    <name evidence="4" type="ORF">A6768_18035</name>
    <name evidence="9" type="ORF">AX777_19245</name>
    <name evidence="5" type="ORF">BV87_07330</name>
    <name evidence="7" type="ORF">CP98_03443</name>
    <name evidence="6" type="ORF">EBF16_17870</name>
    <name evidence="10" type="ORF">GS397_17025</name>
    <name evidence="12" type="ORF">H3V42_25190</name>
    <name evidence="11" type="ORF">HH800_17910</name>
    <name evidence="8" type="ORF">N5J77_02630</name>
</gene>
<protein>
    <submittedName>
        <fullName evidence="9">GCN5 family acetyltransferase</fullName>
    </submittedName>
    <submittedName>
        <fullName evidence="4 7">N-acetyltransferase</fullName>
    </submittedName>
    <submittedName>
        <fullName evidence="5">GNAT family N-acetyltransferase</fullName>
    </submittedName>
</protein>
<keyword evidence="1 9" id="KW-0808">Transferase</keyword>
<reference evidence="10 18" key="6">
    <citation type="submission" date="2019-12" db="EMBL/GenBank/DDBJ databases">
        <title>Functional and genomic insights into the Sphingobium yanoikuyae YC-JY1, a bacterium efficiently degrading bisphenol A.</title>
        <authorList>
            <person name="Jia Y."/>
            <person name="Li X."/>
            <person name="Wang J."/>
            <person name="Eltoukhy A."/>
            <person name="Lamraoui I."/>
            <person name="Yan Y."/>
        </authorList>
    </citation>
    <scope>NUCLEOTIDE SEQUENCE [LARGE SCALE GENOMIC DNA]</scope>
    <source>
        <strain evidence="10 18">YC-JY1</strain>
    </source>
</reference>
<dbReference type="AlphaFoldDB" id="A0A085K5Z3"/>
<dbReference type="PROSITE" id="PS51186">
    <property type="entry name" value="GNAT"/>
    <property type="match status" value="1"/>
</dbReference>
<dbReference type="EMBL" id="JAOCKX010000002">
    <property type="protein sequence ID" value="MDH2130005.1"/>
    <property type="molecule type" value="Genomic_DNA"/>
</dbReference>
<dbReference type="Proteomes" id="UP000515377">
    <property type="component" value="Chromosome"/>
</dbReference>
<dbReference type="RefSeq" id="WP_010339656.1">
    <property type="nucleotide sequence ID" value="NZ_CAIGKD010000002.1"/>
</dbReference>
<dbReference type="CDD" id="cd04301">
    <property type="entry name" value="NAT_SF"/>
    <property type="match status" value="1"/>
</dbReference>